<name>A0A099WC84_9LIST</name>
<accession>A0A099WC84</accession>
<organism evidence="1 3">
    <name type="scientific">Listeria booriae</name>
    <dbReference type="NCBI Taxonomy" id="1552123"/>
    <lineage>
        <taxon>Bacteria</taxon>
        <taxon>Bacillati</taxon>
        <taxon>Bacillota</taxon>
        <taxon>Bacilli</taxon>
        <taxon>Bacillales</taxon>
        <taxon>Listeriaceae</taxon>
        <taxon>Listeria</taxon>
    </lineage>
</organism>
<gene>
    <name evidence="1" type="ORF">EP57_03945</name>
    <name evidence="2" type="ORF">HCB06_15285</name>
</gene>
<reference evidence="1 3" key="1">
    <citation type="submission" date="2014-05" db="EMBL/GenBank/DDBJ databases">
        <title>Novel Listeriaceae from food processing environments.</title>
        <authorList>
            <person name="den Bakker H.C."/>
        </authorList>
    </citation>
    <scope>NUCLEOTIDE SEQUENCE [LARGE SCALE GENOMIC DNA]</scope>
    <source>
        <strain evidence="1 3">FSL A5-0281</strain>
    </source>
</reference>
<dbReference type="EMBL" id="JAARXI010000009">
    <property type="protein sequence ID" value="MBC2117995.1"/>
    <property type="molecule type" value="Genomic_DNA"/>
</dbReference>
<dbReference type="Pfam" id="PF14116">
    <property type="entry name" value="YyzF"/>
    <property type="match status" value="1"/>
</dbReference>
<sequence length="64" mass="7525">MRSVIYSCEEHVEEALDDWVYGEETFPEFEKLEDADGVWITCGYCKNQAIYMVGNECSDTKYRK</sequence>
<proteinExistence type="predicted"/>
<dbReference type="Proteomes" id="UP000529446">
    <property type="component" value="Unassembled WGS sequence"/>
</dbReference>
<dbReference type="EMBL" id="JNFA01000011">
    <property type="protein sequence ID" value="KGL42622.1"/>
    <property type="molecule type" value="Genomic_DNA"/>
</dbReference>
<dbReference type="NCBIfam" id="TIGR04129">
    <property type="entry name" value="CxxH_BA5709"/>
    <property type="match status" value="1"/>
</dbReference>
<protein>
    <submittedName>
        <fullName evidence="2">CxxH/CxxC protein</fullName>
    </submittedName>
</protein>
<dbReference type="eggNOG" id="ENOG5030874">
    <property type="taxonomic scope" value="Bacteria"/>
</dbReference>
<reference evidence="2 4" key="2">
    <citation type="submission" date="2020-03" db="EMBL/GenBank/DDBJ databases">
        <title>Soil Listeria distribution.</title>
        <authorList>
            <person name="Liao J."/>
            <person name="Wiedmann M."/>
        </authorList>
    </citation>
    <scope>NUCLEOTIDE SEQUENCE [LARGE SCALE GENOMIC DNA]</scope>
    <source>
        <strain evidence="2 4">FSL L7-0360</strain>
    </source>
</reference>
<evidence type="ECO:0000313" key="2">
    <source>
        <dbReference type="EMBL" id="MBC2117995.1"/>
    </source>
</evidence>
<evidence type="ECO:0000313" key="4">
    <source>
        <dbReference type="Proteomes" id="UP000529446"/>
    </source>
</evidence>
<dbReference type="AlphaFoldDB" id="A0A099WC84"/>
<dbReference type="Proteomes" id="UP000029844">
    <property type="component" value="Unassembled WGS sequence"/>
</dbReference>
<dbReference type="InterPro" id="IPR025626">
    <property type="entry name" value="YyzF"/>
</dbReference>
<comment type="caution">
    <text evidence="1">The sequence shown here is derived from an EMBL/GenBank/DDBJ whole genome shotgun (WGS) entry which is preliminary data.</text>
</comment>
<dbReference type="OrthoDB" id="1652387at2"/>
<keyword evidence="3" id="KW-1185">Reference proteome</keyword>
<dbReference type="GeneID" id="58716571"/>
<evidence type="ECO:0000313" key="3">
    <source>
        <dbReference type="Proteomes" id="UP000029844"/>
    </source>
</evidence>
<dbReference type="RefSeq" id="WP_036084399.1">
    <property type="nucleotide sequence ID" value="NZ_CBCSHQ010000001.1"/>
</dbReference>
<evidence type="ECO:0000313" key="1">
    <source>
        <dbReference type="EMBL" id="KGL42622.1"/>
    </source>
</evidence>